<dbReference type="CDD" id="cd00067">
    <property type="entry name" value="GAL4"/>
    <property type="match status" value="1"/>
</dbReference>
<comment type="caution">
    <text evidence="4">The sequence shown here is derived from an EMBL/GenBank/DDBJ whole genome shotgun (WGS) entry which is preliminary data.</text>
</comment>
<accession>A0A2H3A5J5</accession>
<name>A0A2H3A5J5_TRIPA</name>
<organism evidence="4 5">
    <name type="scientific">Trichoderma parareesei</name>
    <name type="common">Filamentous fungus</name>
    <dbReference type="NCBI Taxonomy" id="858221"/>
    <lineage>
        <taxon>Eukaryota</taxon>
        <taxon>Fungi</taxon>
        <taxon>Dikarya</taxon>
        <taxon>Ascomycota</taxon>
        <taxon>Pezizomycotina</taxon>
        <taxon>Sordariomycetes</taxon>
        <taxon>Hypocreomycetidae</taxon>
        <taxon>Hypocreales</taxon>
        <taxon>Hypocreaceae</taxon>
        <taxon>Trichoderma</taxon>
    </lineage>
</organism>
<dbReference type="AlphaFoldDB" id="A0A2H3A5J5"/>
<feature type="compositionally biased region" description="Low complexity" evidence="2">
    <location>
        <begin position="222"/>
        <end position="248"/>
    </location>
</feature>
<dbReference type="InterPro" id="IPR001138">
    <property type="entry name" value="Zn2Cys6_DnaBD"/>
</dbReference>
<feature type="region of interest" description="Disordered" evidence="2">
    <location>
        <begin position="222"/>
        <end position="257"/>
    </location>
</feature>
<reference evidence="4 5" key="1">
    <citation type="journal article" date="2015" name="Genome Announc.">
        <title>Genome sequence and annotation of Trichoderma parareesei, the ancestor of the cellulase producer Trichoderma reesei.</title>
        <authorList>
            <person name="Yang D."/>
            <person name="Pomraning K."/>
            <person name="Kopchinskiy A."/>
            <person name="Karimi Aghcheh R."/>
            <person name="Atanasova L."/>
            <person name="Chenthamara K."/>
            <person name="Baker S.E."/>
            <person name="Zhang R."/>
            <person name="Shen Q."/>
            <person name="Freitag M."/>
            <person name="Kubicek C.P."/>
            <person name="Druzhinina I.S."/>
        </authorList>
    </citation>
    <scope>NUCLEOTIDE SEQUENCE [LARGE SCALE GENOMIC DNA]</scope>
    <source>
        <strain evidence="4 5">CBS 125925</strain>
    </source>
</reference>
<dbReference type="GO" id="GO:0000981">
    <property type="term" value="F:DNA-binding transcription factor activity, RNA polymerase II-specific"/>
    <property type="evidence" value="ECO:0007669"/>
    <property type="project" value="InterPro"/>
</dbReference>
<sequence>MASVSSQTASPHSSSPYDFDSTGDTDESWQYIDYSSGASVTGSIGFLPSPASGSLNGFAIVGHVSTPSQGGLSPGSLMDLDPNVFLPASTSTTTTTTTYQPETEFVTADLFPSGVGTSPGGSAEASFPQGDAFMTPQQYLFMPSGATADFQTQQLNGLSPFMSDFQVDDSFSIMSQTSRPLPQQNALQSLPSDPSMLPWNQTSPGLSGHESKFVFEEIIPSPSQLSTASSSPKSPAVKSEGSSSSSSSGKPGNLMRKVIGGKVGKTKSAEPSSSKFVIVTPTTISARAGKPNPYECFEAMRTTQKGRKGPLANETKESALQVRRVGACFCCHSRKVKCDKERPCKHCKKLMLQVPQVVCWQFQDFLPVLFPDFIRGHFKKDVMAGFIHDNVECFTINGVEQLCNVELSSGPRFATTLTLQAKFFTAKTCDVLQHWHLSTGEDRVNLQSQGSAPIGIEVNKGPLRDEMKKLTKGYVQALVNEPLLADQLTDSFKSTKLPAKILSIVQTFAQKSDSTMVKRALSIYTMHYVMTRHLCLTRQSILALQHTGLIPQNAPWVTPRVLARQIKSLIDELILRDMQQLFELFSKSLKPKLRREWAPCLASFLVLCLFMEAVETAADNFVVSQNEVDLRNTCAPKYKRSLALDTCKELENMPFKQFAYQFHHLYQTHTKDANTRSFNPLFDDSFVEQGELDPAAVEMVQSLRELFHGEDWQDMQFLADDELLLHREEHPYPMDTSFLYTGRLVAKFLLSFTNESVIFASKI</sequence>
<feature type="region of interest" description="Disordered" evidence="2">
    <location>
        <begin position="1"/>
        <end position="24"/>
    </location>
</feature>
<feature type="compositionally biased region" description="Low complexity" evidence="2">
    <location>
        <begin position="1"/>
        <end position="15"/>
    </location>
</feature>
<keyword evidence="5" id="KW-1185">Reference proteome</keyword>
<dbReference type="SUPFAM" id="SSF57701">
    <property type="entry name" value="Zn2/Cys6 DNA-binding domain"/>
    <property type="match status" value="1"/>
</dbReference>
<dbReference type="PANTHER" id="PTHR35392">
    <property type="entry name" value="ZN(II)2CYS6 TRANSCRIPTION FACTOR (EUROFUNG)-RELATED-RELATED"/>
    <property type="match status" value="1"/>
</dbReference>
<dbReference type="InterPro" id="IPR052973">
    <property type="entry name" value="Fungal_sec-metab_reg_TF"/>
</dbReference>
<evidence type="ECO:0000256" key="2">
    <source>
        <dbReference type="SAM" id="MobiDB-lite"/>
    </source>
</evidence>
<dbReference type="PROSITE" id="PS50048">
    <property type="entry name" value="ZN2_CY6_FUNGAL_2"/>
    <property type="match status" value="1"/>
</dbReference>
<evidence type="ECO:0000313" key="4">
    <source>
        <dbReference type="EMBL" id="OTA06514.1"/>
    </source>
</evidence>
<feature type="domain" description="Zn(2)-C6 fungal-type" evidence="3">
    <location>
        <begin position="327"/>
        <end position="359"/>
    </location>
</feature>
<dbReference type="OrthoDB" id="4226666at2759"/>
<evidence type="ECO:0000313" key="5">
    <source>
        <dbReference type="Proteomes" id="UP000219286"/>
    </source>
</evidence>
<gene>
    <name evidence="4" type="ORF">A9Z42_0072650</name>
</gene>
<protein>
    <submittedName>
        <fullName evidence="4">Zn2Cys6 transcriptional regulator</fullName>
    </submittedName>
</protein>
<evidence type="ECO:0000259" key="3">
    <source>
        <dbReference type="PROSITE" id="PS50048"/>
    </source>
</evidence>
<evidence type="ECO:0000256" key="1">
    <source>
        <dbReference type="ARBA" id="ARBA00023242"/>
    </source>
</evidence>
<dbReference type="Proteomes" id="UP000219286">
    <property type="component" value="Unassembled WGS sequence"/>
</dbReference>
<feature type="region of interest" description="Disordered" evidence="2">
    <location>
        <begin position="176"/>
        <end position="204"/>
    </location>
</feature>
<dbReference type="EMBL" id="LFMI01000691">
    <property type="protein sequence ID" value="OTA06514.1"/>
    <property type="molecule type" value="Genomic_DNA"/>
</dbReference>
<dbReference type="PANTHER" id="PTHR35392:SF5">
    <property type="entry name" value="ZN(2)-C6 FUNGAL-TYPE DOMAIN-CONTAINING PROTEIN"/>
    <property type="match status" value="1"/>
</dbReference>
<keyword evidence="1" id="KW-0539">Nucleus</keyword>
<dbReference type="GO" id="GO:0008270">
    <property type="term" value="F:zinc ion binding"/>
    <property type="evidence" value="ECO:0007669"/>
    <property type="project" value="InterPro"/>
</dbReference>
<dbReference type="InterPro" id="IPR036864">
    <property type="entry name" value="Zn2-C6_fun-type_DNA-bd_sf"/>
</dbReference>
<proteinExistence type="predicted"/>